<reference evidence="2 3" key="1">
    <citation type="submission" date="2023-01" db="EMBL/GenBank/DDBJ databases">
        <authorList>
            <person name="Whitehead M."/>
        </authorList>
    </citation>
    <scope>NUCLEOTIDE SEQUENCE [LARGE SCALE GENOMIC DNA]</scope>
</reference>
<comment type="caution">
    <text evidence="2">The sequence shown here is derived from an EMBL/GenBank/DDBJ whole genome shotgun (WGS) entry which is preliminary data.</text>
</comment>
<evidence type="ECO:0000313" key="3">
    <source>
        <dbReference type="Proteomes" id="UP001160148"/>
    </source>
</evidence>
<gene>
    <name evidence="2" type="ORF">MEUPH1_LOCUS7422</name>
</gene>
<name>A0AAV0W5F6_9HEMI</name>
<evidence type="ECO:0000259" key="1">
    <source>
        <dbReference type="Pfam" id="PF13880"/>
    </source>
</evidence>
<dbReference type="Pfam" id="PF13880">
    <property type="entry name" value="Acetyltransf_13"/>
    <property type="match status" value="1"/>
</dbReference>
<dbReference type="InterPro" id="IPR028009">
    <property type="entry name" value="ESCO_Acetyltransf_dom"/>
</dbReference>
<dbReference type="AlphaFoldDB" id="A0AAV0W5F6"/>
<sequence>MASLSTLSTFNLSTSSDSENEIRTNIKLDTAKIDFDKTFSTKLPSSLTRQTTNNSLRYFKKLKRKKPMYESDSSSLSLNSSKDNLYNLPDSKNVSNYKKKKLRLKNKNTVYSNRIDLNKEFANALESSSDSDFPDLKYLRAITKNKEINTSPVSKDSIQNNSYSGLTSKKRSTSINISNIADNISNGLKSSISSDVTDLGFSHVNTDSVNFQQKNVYTHNELNLDQILSDCSLSDVLFVRKDNSDLKSQFDPTPGTNTSIIRTKSPLNISLEIDDEELLSQQPSNAIINIPDLIDNEAAKIEQNKTVNEIEILKPELIIDNEDSNSNEAKSFSKQKSNSYISTEESVISEQICNHCNRSGKSEIKNSSHSKKKNTIRSKLRSHVTTLTNTSDMLRIKKSYDKKIIKNCAKINETVEDIGLEYDTSRDNYMVELPNGAVVPVFLSTLKPKHIKKLCACGITISDIPLYWSESFHDILHQNIYKLRFSGDILDDDTVNIKQNDLYFRILMLCENRYNDENIKKSIKDVDDFVCLEYGISNISIQSNRYSTYLAVSSNFKVIGYLEVKPIKKAYILNNEEQYLGNTIVPVKFGISKIWAFIKYRHKNVDINLLDTFCEKNNVQKKDLAFFLDGCQGIQFIQEYTGNKNVLIYNETLA</sequence>
<organism evidence="2 3">
    <name type="scientific">Macrosiphum euphorbiae</name>
    <name type="common">potato aphid</name>
    <dbReference type="NCBI Taxonomy" id="13131"/>
    <lineage>
        <taxon>Eukaryota</taxon>
        <taxon>Metazoa</taxon>
        <taxon>Ecdysozoa</taxon>
        <taxon>Arthropoda</taxon>
        <taxon>Hexapoda</taxon>
        <taxon>Insecta</taxon>
        <taxon>Pterygota</taxon>
        <taxon>Neoptera</taxon>
        <taxon>Paraneoptera</taxon>
        <taxon>Hemiptera</taxon>
        <taxon>Sternorrhyncha</taxon>
        <taxon>Aphidomorpha</taxon>
        <taxon>Aphidoidea</taxon>
        <taxon>Aphididae</taxon>
        <taxon>Macrosiphini</taxon>
        <taxon>Macrosiphum</taxon>
    </lineage>
</organism>
<dbReference type="Proteomes" id="UP001160148">
    <property type="component" value="Unassembled WGS sequence"/>
</dbReference>
<evidence type="ECO:0000313" key="2">
    <source>
        <dbReference type="EMBL" id="CAI6351033.1"/>
    </source>
</evidence>
<protein>
    <recommendedName>
        <fullName evidence="1">N-acetyltransferase ESCO acetyl-transferase domain-containing protein</fullName>
    </recommendedName>
</protein>
<accession>A0AAV0W5F6</accession>
<keyword evidence="3" id="KW-1185">Reference proteome</keyword>
<feature type="domain" description="N-acetyltransferase ESCO acetyl-transferase" evidence="1">
    <location>
        <begin position="585"/>
        <end position="649"/>
    </location>
</feature>
<proteinExistence type="predicted"/>
<dbReference type="EMBL" id="CARXXK010000001">
    <property type="protein sequence ID" value="CAI6351033.1"/>
    <property type="molecule type" value="Genomic_DNA"/>
</dbReference>